<dbReference type="Gene3D" id="1.10.260.40">
    <property type="entry name" value="lambda repressor-like DNA-binding domains"/>
    <property type="match status" value="1"/>
</dbReference>
<comment type="caution">
    <text evidence="2">The sequence shown here is derived from an EMBL/GenBank/DDBJ whole genome shotgun (WGS) entry which is preliminary data.</text>
</comment>
<accession>U6SUM0</accession>
<evidence type="ECO:0000313" key="3">
    <source>
        <dbReference type="Proteomes" id="UP000017170"/>
    </source>
</evidence>
<organism evidence="2 3">
    <name type="scientific">Alkalihalophilus marmarensis DSM 21297</name>
    <dbReference type="NCBI Taxonomy" id="1188261"/>
    <lineage>
        <taxon>Bacteria</taxon>
        <taxon>Bacillati</taxon>
        <taxon>Bacillota</taxon>
        <taxon>Bacilli</taxon>
        <taxon>Bacillales</taxon>
        <taxon>Bacillaceae</taxon>
        <taxon>Alkalihalophilus</taxon>
    </lineage>
</organism>
<dbReference type="InterPro" id="IPR010982">
    <property type="entry name" value="Lambda_DNA-bd_dom_sf"/>
</dbReference>
<dbReference type="Proteomes" id="UP000017170">
    <property type="component" value="Unassembled WGS sequence"/>
</dbReference>
<proteinExistence type="predicted"/>
<dbReference type="CDD" id="cd00093">
    <property type="entry name" value="HTH_XRE"/>
    <property type="match status" value="1"/>
</dbReference>
<dbReference type="InterPro" id="IPR001387">
    <property type="entry name" value="Cro/C1-type_HTH"/>
</dbReference>
<dbReference type="SMART" id="SM00530">
    <property type="entry name" value="HTH_XRE"/>
    <property type="match status" value="1"/>
</dbReference>
<dbReference type="SUPFAM" id="SSF47413">
    <property type="entry name" value="lambda repressor-like DNA-binding domains"/>
    <property type="match status" value="1"/>
</dbReference>
<evidence type="ECO:0000313" key="2">
    <source>
        <dbReference type="EMBL" id="ERN54336.1"/>
    </source>
</evidence>
<dbReference type="RefSeq" id="WP_022627307.1">
    <property type="nucleotide sequence ID" value="NZ_ATAE01000008.1"/>
</dbReference>
<dbReference type="Pfam" id="PF13443">
    <property type="entry name" value="HTH_26"/>
    <property type="match status" value="1"/>
</dbReference>
<dbReference type="PROSITE" id="PS50943">
    <property type="entry name" value="HTH_CROC1"/>
    <property type="match status" value="1"/>
</dbReference>
<protein>
    <recommendedName>
        <fullName evidence="1">HTH cro/C1-type domain-containing protein</fullName>
    </recommendedName>
</protein>
<keyword evidence="3" id="KW-1185">Reference proteome</keyword>
<dbReference type="EMBL" id="ATAE01000008">
    <property type="protein sequence ID" value="ERN54336.1"/>
    <property type="molecule type" value="Genomic_DNA"/>
</dbReference>
<name>U6SUM0_9BACI</name>
<feature type="domain" description="HTH cro/C1-type" evidence="1">
    <location>
        <begin position="6"/>
        <end position="60"/>
    </location>
</feature>
<sequence>MLKPKIKVRLAELEIKQVDIYNEFGVTKMTFNNWATGKSRPNLEQAFELAKRLNCKVDDLWEYIEK</sequence>
<gene>
    <name evidence="2" type="ORF">A33I_07925</name>
</gene>
<dbReference type="PATRIC" id="fig|1188261.3.peg.975"/>
<evidence type="ECO:0000259" key="1">
    <source>
        <dbReference type="PROSITE" id="PS50943"/>
    </source>
</evidence>
<dbReference type="AlphaFoldDB" id="U6SUM0"/>
<dbReference type="GO" id="GO:0003677">
    <property type="term" value="F:DNA binding"/>
    <property type="evidence" value="ECO:0007669"/>
    <property type="project" value="InterPro"/>
</dbReference>
<reference evidence="2 3" key="1">
    <citation type="journal article" date="2013" name="Genome Announc.">
        <title>Genome Sequence of the Extreme Obligate Alkaliphile Bacillus marmarensis Strain DSM 21297.</title>
        <authorList>
            <person name="Wernick D.G."/>
            <person name="Choi K.Y."/>
            <person name="Tat C.A."/>
            <person name="Lafontaine Rivera J.G."/>
            <person name="Liao J.C."/>
        </authorList>
    </citation>
    <scope>NUCLEOTIDE SEQUENCE [LARGE SCALE GENOMIC DNA]</scope>
    <source>
        <strain evidence="2 3">DSM 21297</strain>
    </source>
</reference>